<dbReference type="GO" id="GO:0003689">
    <property type="term" value="F:DNA clamp loader activity"/>
    <property type="evidence" value="ECO:0007669"/>
    <property type="project" value="TreeGrafter"/>
</dbReference>
<proteinExistence type="predicted"/>
<keyword evidence="4" id="KW-1185">Reference proteome</keyword>
<dbReference type="InterPro" id="IPR027417">
    <property type="entry name" value="P-loop_NTPase"/>
</dbReference>
<dbReference type="GO" id="GO:0005663">
    <property type="term" value="C:DNA replication factor C complex"/>
    <property type="evidence" value="ECO:0007669"/>
    <property type="project" value="TreeGrafter"/>
</dbReference>
<name>A0A183CM26_GLOPA</name>
<organism evidence="4 5">
    <name type="scientific">Globodera pallida</name>
    <name type="common">Potato cyst nematode worm</name>
    <name type="synonym">Heterodera pallida</name>
    <dbReference type="NCBI Taxonomy" id="36090"/>
    <lineage>
        <taxon>Eukaryota</taxon>
        <taxon>Metazoa</taxon>
        <taxon>Ecdysozoa</taxon>
        <taxon>Nematoda</taxon>
        <taxon>Chromadorea</taxon>
        <taxon>Rhabditida</taxon>
        <taxon>Tylenchina</taxon>
        <taxon>Tylenchomorpha</taxon>
        <taxon>Tylenchoidea</taxon>
        <taxon>Heteroderidae</taxon>
        <taxon>Heteroderinae</taxon>
        <taxon>Globodera</taxon>
    </lineage>
</organism>
<keyword evidence="3" id="KW-0067">ATP-binding</keyword>
<dbReference type="PANTHER" id="PTHR11669">
    <property type="entry name" value="REPLICATION FACTOR C / DNA POLYMERASE III GAMMA-TAU SUBUNIT"/>
    <property type="match status" value="1"/>
</dbReference>
<evidence type="ECO:0000313" key="4">
    <source>
        <dbReference type="Proteomes" id="UP000050741"/>
    </source>
</evidence>
<reference evidence="4" key="1">
    <citation type="submission" date="2014-05" db="EMBL/GenBank/DDBJ databases">
        <title>The genome and life-stage specific transcriptomes of Globodera pallida elucidate key aspects of plant parasitism by a cyst nematode.</title>
        <authorList>
            <person name="Cotton J.A."/>
            <person name="Lilley C.J."/>
            <person name="Jones L.M."/>
            <person name="Kikuchi T."/>
            <person name="Reid A.J."/>
            <person name="Thorpe P."/>
            <person name="Tsai I.J."/>
            <person name="Beasley H."/>
            <person name="Blok V."/>
            <person name="Cock P.J.A."/>
            <person name="Van den Akker S.E."/>
            <person name="Holroyd N."/>
            <person name="Hunt M."/>
            <person name="Mantelin S."/>
            <person name="Naghra H."/>
            <person name="Pain A."/>
            <person name="Palomares-Rius J.E."/>
            <person name="Zarowiecki M."/>
            <person name="Berriman M."/>
            <person name="Jones J.T."/>
            <person name="Urwin P.E."/>
        </authorList>
    </citation>
    <scope>NUCLEOTIDE SEQUENCE [LARGE SCALE GENOMIC DNA]</scope>
    <source>
        <strain evidence="4">Lindley</strain>
    </source>
</reference>
<reference evidence="5" key="2">
    <citation type="submission" date="2016-06" db="UniProtKB">
        <authorList>
            <consortium name="WormBaseParasite"/>
        </authorList>
    </citation>
    <scope>IDENTIFICATION</scope>
</reference>
<dbReference type="Gene3D" id="3.40.50.300">
    <property type="entry name" value="P-loop containing nucleotide triphosphate hydrolases"/>
    <property type="match status" value="1"/>
</dbReference>
<evidence type="ECO:0000313" key="5">
    <source>
        <dbReference type="WBParaSite" id="GPLIN_001393200"/>
    </source>
</evidence>
<evidence type="ECO:0000256" key="3">
    <source>
        <dbReference type="ARBA" id="ARBA00022840"/>
    </source>
</evidence>
<protein>
    <submittedName>
        <fullName evidence="5">DNA helicase</fullName>
    </submittedName>
</protein>
<dbReference type="GO" id="GO:0005634">
    <property type="term" value="C:nucleus"/>
    <property type="evidence" value="ECO:0007669"/>
    <property type="project" value="TreeGrafter"/>
</dbReference>
<dbReference type="InterPro" id="IPR050238">
    <property type="entry name" value="DNA_Rep/Repair_Clamp_Loader"/>
</dbReference>
<dbReference type="GO" id="GO:0006261">
    <property type="term" value="P:DNA-templated DNA replication"/>
    <property type="evidence" value="ECO:0007669"/>
    <property type="project" value="TreeGrafter"/>
</dbReference>
<evidence type="ECO:0000256" key="2">
    <source>
        <dbReference type="ARBA" id="ARBA00022741"/>
    </source>
</evidence>
<dbReference type="WBParaSite" id="GPLIN_001393200">
    <property type="protein sequence ID" value="GPLIN_001393200"/>
    <property type="gene ID" value="GPLIN_001393200"/>
</dbReference>
<dbReference type="AlphaFoldDB" id="A0A183CM26"/>
<evidence type="ECO:0000256" key="1">
    <source>
        <dbReference type="ARBA" id="ARBA00022705"/>
    </source>
</evidence>
<accession>A0A183CM26</accession>
<dbReference type="GO" id="GO:0005524">
    <property type="term" value="F:ATP binding"/>
    <property type="evidence" value="ECO:0007669"/>
    <property type="project" value="UniProtKB-KW"/>
</dbReference>
<keyword evidence="2" id="KW-0547">Nucleotide-binding</keyword>
<dbReference type="GO" id="GO:0006281">
    <property type="term" value="P:DNA repair"/>
    <property type="evidence" value="ECO:0007669"/>
    <property type="project" value="TreeGrafter"/>
</dbReference>
<dbReference type="PANTHER" id="PTHR11669:SF20">
    <property type="entry name" value="REPLICATION FACTOR C SUBUNIT 4"/>
    <property type="match status" value="1"/>
</dbReference>
<dbReference type="Proteomes" id="UP000050741">
    <property type="component" value="Unassembled WGS sequence"/>
</dbReference>
<sequence length="93" mass="10601">AVALCRQLFTTAPLYKDRVLELNASDERGIDIVRHRIKDFSKVAISSARVGKDFVVPLKVIILDFYSDLTHSMGDRCAKCPVCEMSDNRRRCR</sequence>
<keyword evidence="1" id="KW-0235">DNA replication</keyword>